<comment type="subcellular location">
    <subcellularLocation>
        <location evidence="1 7">Cell membrane</location>
        <topology evidence="1 7">Multi-pass membrane protein</topology>
    </subcellularLocation>
</comment>
<dbReference type="PANTHER" id="PTHR43386">
    <property type="entry name" value="OLIGOPEPTIDE TRANSPORT SYSTEM PERMEASE PROTEIN APPC"/>
    <property type="match status" value="1"/>
</dbReference>
<evidence type="ECO:0000259" key="8">
    <source>
        <dbReference type="PROSITE" id="PS50928"/>
    </source>
</evidence>
<evidence type="ECO:0000256" key="3">
    <source>
        <dbReference type="ARBA" id="ARBA00022475"/>
    </source>
</evidence>
<evidence type="ECO:0000256" key="4">
    <source>
        <dbReference type="ARBA" id="ARBA00022692"/>
    </source>
</evidence>
<keyword evidence="2 7" id="KW-0813">Transport</keyword>
<feature type="transmembrane region" description="Helical" evidence="7">
    <location>
        <begin position="197"/>
        <end position="226"/>
    </location>
</feature>
<dbReference type="EMBL" id="JXAK01000058">
    <property type="protein sequence ID" value="KIL38524.1"/>
    <property type="molecule type" value="Genomic_DNA"/>
</dbReference>
<evidence type="ECO:0000256" key="1">
    <source>
        <dbReference type="ARBA" id="ARBA00004651"/>
    </source>
</evidence>
<dbReference type="PROSITE" id="PS50928">
    <property type="entry name" value="ABC_TM1"/>
    <property type="match status" value="1"/>
</dbReference>
<evidence type="ECO:0000256" key="6">
    <source>
        <dbReference type="ARBA" id="ARBA00023136"/>
    </source>
</evidence>
<dbReference type="InterPro" id="IPR025966">
    <property type="entry name" value="OppC_N"/>
</dbReference>
<protein>
    <submittedName>
        <fullName evidence="9">Peptide ABC transporter permease</fullName>
    </submittedName>
</protein>
<evidence type="ECO:0000256" key="7">
    <source>
        <dbReference type="RuleBase" id="RU363032"/>
    </source>
</evidence>
<feature type="domain" description="ABC transmembrane type-1" evidence="8">
    <location>
        <begin position="81"/>
        <end position="269"/>
    </location>
</feature>
<organism evidence="9 10">
    <name type="scientific">Gordoniibacillus kamchatkensis</name>
    <dbReference type="NCBI Taxonomy" id="1590651"/>
    <lineage>
        <taxon>Bacteria</taxon>
        <taxon>Bacillati</taxon>
        <taxon>Bacillota</taxon>
        <taxon>Bacilli</taxon>
        <taxon>Bacillales</taxon>
        <taxon>Paenibacillaceae</taxon>
        <taxon>Gordoniibacillus</taxon>
    </lineage>
</organism>
<proteinExistence type="inferred from homology"/>
<dbReference type="Pfam" id="PF00528">
    <property type="entry name" value="BPD_transp_1"/>
    <property type="match status" value="1"/>
</dbReference>
<dbReference type="Proteomes" id="UP000031967">
    <property type="component" value="Unassembled WGS sequence"/>
</dbReference>
<evidence type="ECO:0000256" key="5">
    <source>
        <dbReference type="ARBA" id="ARBA00022989"/>
    </source>
</evidence>
<gene>
    <name evidence="9" type="ORF">SD70_25700</name>
</gene>
<feature type="transmembrane region" description="Helical" evidence="7">
    <location>
        <begin position="146"/>
        <end position="162"/>
    </location>
</feature>
<feature type="transmembrane region" description="Helical" evidence="7">
    <location>
        <begin position="246"/>
        <end position="269"/>
    </location>
</feature>
<dbReference type="Gene3D" id="1.10.3720.10">
    <property type="entry name" value="MetI-like"/>
    <property type="match status" value="1"/>
</dbReference>
<feature type="transmembrane region" description="Helical" evidence="7">
    <location>
        <begin position="124"/>
        <end position="140"/>
    </location>
</feature>
<comment type="similarity">
    <text evidence="7">Belongs to the binding-protein-dependent transport system permease family.</text>
</comment>
<dbReference type="InterPro" id="IPR050366">
    <property type="entry name" value="BP-dependent_transpt_permease"/>
</dbReference>
<keyword evidence="3" id="KW-1003">Cell membrane</keyword>
<keyword evidence="4 7" id="KW-0812">Transmembrane</keyword>
<sequence length="283" mass="30425">MAMKRLRGRMKYALVWFSAAVLALFVLLAVIAPLIVPHDPNAQNLLTRLKPPVWLHGAKAGFLLGTDNLGRDIFSRIVYGSRVSMTVGILAVCLSGAIGTLIGLLSGFYNAVDQVMMRIADIQLAFPTILLALAIVAVVGGGMNNLILVLGVTGWVPYARVVRSEVMSIRTSDFVVAAQTIGVTETRLLFRHILPNIVAPIITIATFQVASAIIAESSLSFLGLGVPVNVPSWGNMLSEGQLYLGTAWWISVFPGICIMLVVLAINILGDAVRDYMDPKTRLG</sequence>
<keyword evidence="6 7" id="KW-0472">Membrane</keyword>
<name>A0ABR5ABX1_9BACL</name>
<evidence type="ECO:0000313" key="9">
    <source>
        <dbReference type="EMBL" id="KIL38524.1"/>
    </source>
</evidence>
<dbReference type="PANTHER" id="PTHR43386:SF1">
    <property type="entry name" value="D,D-DIPEPTIDE TRANSPORT SYSTEM PERMEASE PROTEIN DDPC-RELATED"/>
    <property type="match status" value="1"/>
</dbReference>
<evidence type="ECO:0000256" key="2">
    <source>
        <dbReference type="ARBA" id="ARBA00022448"/>
    </source>
</evidence>
<dbReference type="InterPro" id="IPR035906">
    <property type="entry name" value="MetI-like_sf"/>
</dbReference>
<accession>A0ABR5ABX1</accession>
<feature type="transmembrane region" description="Helical" evidence="7">
    <location>
        <begin position="89"/>
        <end position="112"/>
    </location>
</feature>
<feature type="transmembrane region" description="Helical" evidence="7">
    <location>
        <begin position="12"/>
        <end position="36"/>
    </location>
</feature>
<keyword evidence="10" id="KW-1185">Reference proteome</keyword>
<dbReference type="Pfam" id="PF12911">
    <property type="entry name" value="OppC_N"/>
    <property type="match status" value="1"/>
</dbReference>
<comment type="caution">
    <text evidence="9">The sequence shown here is derived from an EMBL/GenBank/DDBJ whole genome shotgun (WGS) entry which is preliminary data.</text>
</comment>
<reference evidence="9 10" key="1">
    <citation type="submission" date="2014-12" db="EMBL/GenBank/DDBJ databases">
        <title>Draft genome sequence of Paenibacillus kamchatkensis strain B-2647.</title>
        <authorList>
            <person name="Karlyshev A.V."/>
            <person name="Kudryashova E.B."/>
        </authorList>
    </citation>
    <scope>NUCLEOTIDE SEQUENCE [LARGE SCALE GENOMIC DNA]</scope>
    <source>
        <strain evidence="9 10">VKM B-2647</strain>
    </source>
</reference>
<dbReference type="SUPFAM" id="SSF161098">
    <property type="entry name" value="MetI-like"/>
    <property type="match status" value="1"/>
</dbReference>
<keyword evidence="5 7" id="KW-1133">Transmembrane helix</keyword>
<evidence type="ECO:0000313" key="10">
    <source>
        <dbReference type="Proteomes" id="UP000031967"/>
    </source>
</evidence>
<dbReference type="CDD" id="cd06261">
    <property type="entry name" value="TM_PBP2"/>
    <property type="match status" value="1"/>
</dbReference>
<dbReference type="InterPro" id="IPR000515">
    <property type="entry name" value="MetI-like"/>
</dbReference>